<dbReference type="PANTHER" id="PTHR45749">
    <property type="match status" value="1"/>
</dbReference>
<gene>
    <name evidence="2" type="ORF">CEUTPL_LOCUS4244</name>
</gene>
<sequence>MSKRQIQTLDKFVIKKKRLQESGASPPLQLVNSSEPAESTPTEDTILPSRSISTTTSRTHEEITAVDLPQNSSDIGEYVNYEHISDSTKYYLIKNAFVPGKSFQFPYSVHKKNDKEIRCFLSTKHFDAHKWLTFSKKLNGLFCIFCSLFMKLGGVNTSTPLNKLVRVPPSKYSKLFGKDGDLMAHESNRYHQEAMQHMESFITTIENPEKNIINLLDSKRTGQIKQNRERLRPIIETIIFLGRQNIPLRGHRDYGKIDLSIEASRSSDSNEGNFRELLKFRAISWDNTLKDHLNSTNSKATYTG</sequence>
<keyword evidence="3" id="KW-1185">Reference proteome</keyword>
<feature type="compositionally biased region" description="Polar residues" evidence="1">
    <location>
        <begin position="30"/>
        <end position="43"/>
    </location>
</feature>
<dbReference type="AlphaFoldDB" id="A0A9N9MIN3"/>
<dbReference type="EMBL" id="OU892290">
    <property type="protein sequence ID" value="CAG9763586.1"/>
    <property type="molecule type" value="Genomic_DNA"/>
</dbReference>
<name>A0A9N9MIN3_9CUCU</name>
<dbReference type="OrthoDB" id="6604085at2759"/>
<reference evidence="2" key="1">
    <citation type="submission" date="2022-01" db="EMBL/GenBank/DDBJ databases">
        <authorList>
            <person name="King R."/>
        </authorList>
    </citation>
    <scope>NUCLEOTIDE SEQUENCE</scope>
</reference>
<dbReference type="PANTHER" id="PTHR45749:SF21">
    <property type="entry name" value="DUF4371 DOMAIN-CONTAINING PROTEIN"/>
    <property type="match status" value="1"/>
</dbReference>
<proteinExistence type="predicted"/>
<protein>
    <submittedName>
        <fullName evidence="2">Uncharacterized protein</fullName>
    </submittedName>
</protein>
<dbReference type="Proteomes" id="UP001152799">
    <property type="component" value="Chromosome 14"/>
</dbReference>
<feature type="region of interest" description="Disordered" evidence="1">
    <location>
        <begin position="18"/>
        <end position="61"/>
    </location>
</feature>
<organism evidence="2 3">
    <name type="scientific">Ceutorhynchus assimilis</name>
    <name type="common">cabbage seed weevil</name>
    <dbReference type="NCBI Taxonomy" id="467358"/>
    <lineage>
        <taxon>Eukaryota</taxon>
        <taxon>Metazoa</taxon>
        <taxon>Ecdysozoa</taxon>
        <taxon>Arthropoda</taxon>
        <taxon>Hexapoda</taxon>
        <taxon>Insecta</taxon>
        <taxon>Pterygota</taxon>
        <taxon>Neoptera</taxon>
        <taxon>Endopterygota</taxon>
        <taxon>Coleoptera</taxon>
        <taxon>Polyphaga</taxon>
        <taxon>Cucujiformia</taxon>
        <taxon>Curculionidae</taxon>
        <taxon>Ceutorhynchinae</taxon>
        <taxon>Ceutorhynchus</taxon>
    </lineage>
</organism>
<evidence type="ECO:0000256" key="1">
    <source>
        <dbReference type="SAM" id="MobiDB-lite"/>
    </source>
</evidence>
<accession>A0A9N9MIN3</accession>
<evidence type="ECO:0000313" key="3">
    <source>
        <dbReference type="Proteomes" id="UP001152799"/>
    </source>
</evidence>
<evidence type="ECO:0000313" key="2">
    <source>
        <dbReference type="EMBL" id="CAG9763586.1"/>
    </source>
</evidence>